<gene>
    <name evidence="1" type="ORF">B7C51_01055</name>
    <name evidence="2" type="ORF">B7C51_03380</name>
    <name evidence="3" type="ORF">B7C51_19295</name>
    <name evidence="4" type="ORF">B7C51_20310</name>
</gene>
<evidence type="ECO:0000313" key="5">
    <source>
        <dbReference type="Proteomes" id="UP000192727"/>
    </source>
</evidence>
<organism evidence="2 5">
    <name type="scientific">Paenibacillus larvae subsp. pulvifaciens</name>
    <dbReference type="NCBI Taxonomy" id="1477"/>
    <lineage>
        <taxon>Bacteria</taxon>
        <taxon>Bacillati</taxon>
        <taxon>Bacillota</taxon>
        <taxon>Bacilli</taxon>
        <taxon>Bacillales</taxon>
        <taxon>Paenibacillaceae</taxon>
        <taxon>Paenibacillus</taxon>
    </lineage>
</organism>
<dbReference type="EMBL" id="CP020557">
    <property type="protein sequence ID" value="ARF66696.1"/>
    <property type="molecule type" value="Genomic_DNA"/>
</dbReference>
<dbReference type="RefSeq" id="WP_083038206.1">
    <property type="nucleotide sequence ID" value="NZ_CP020557.1"/>
</dbReference>
<evidence type="ECO:0000313" key="4">
    <source>
        <dbReference type="EMBL" id="ARF69672.1"/>
    </source>
</evidence>
<dbReference type="EMBL" id="CP020557">
    <property type="protein sequence ID" value="ARF69672.1"/>
    <property type="molecule type" value="Genomic_DNA"/>
</dbReference>
<proteinExistence type="predicted"/>
<dbReference type="EMBL" id="CP020557">
    <property type="protein sequence ID" value="ARF67058.1"/>
    <property type="molecule type" value="Genomic_DNA"/>
</dbReference>
<name>A0A1V0UQ26_9BACL</name>
<sequence length="69" mass="7970">MNNIIACEDMDFLWSISDLKQTKNMWKLGYSVEEMAQKLNRDPDEVAILIMDLFRHGEIKDRPGGARGN</sequence>
<accession>A0A1V0UQ26</accession>
<dbReference type="AlphaFoldDB" id="A0A1V0UQ26"/>
<reference evidence="2 5" key="1">
    <citation type="submission" date="2017-03" db="EMBL/GenBank/DDBJ databases">
        <title>Paenibacillus larvae genome sequencing.</title>
        <authorList>
            <person name="Dingman D.W."/>
        </authorList>
    </citation>
    <scope>NUCLEOTIDE SEQUENCE [LARGE SCALE GENOMIC DNA]</scope>
    <source>
        <strain evidence="2 5">SAG 10367</strain>
    </source>
</reference>
<evidence type="ECO:0008006" key="6">
    <source>
        <dbReference type="Google" id="ProtNLM"/>
    </source>
</evidence>
<evidence type="ECO:0000313" key="3">
    <source>
        <dbReference type="EMBL" id="ARF69503.1"/>
    </source>
</evidence>
<dbReference type="EMBL" id="CP020557">
    <property type="protein sequence ID" value="ARF69503.1"/>
    <property type="molecule type" value="Genomic_DNA"/>
</dbReference>
<protein>
    <recommendedName>
        <fullName evidence="6">Helix-turn-helix domain containing protein</fullName>
    </recommendedName>
</protein>
<evidence type="ECO:0000313" key="2">
    <source>
        <dbReference type="EMBL" id="ARF67058.1"/>
    </source>
</evidence>
<dbReference type="Proteomes" id="UP000192727">
    <property type="component" value="Chromosome"/>
</dbReference>
<evidence type="ECO:0000313" key="1">
    <source>
        <dbReference type="EMBL" id="ARF66696.1"/>
    </source>
</evidence>